<evidence type="ECO:0000259" key="2">
    <source>
        <dbReference type="PROSITE" id="PS50157"/>
    </source>
</evidence>
<keyword evidence="1" id="KW-0479">Metal-binding</keyword>
<keyword evidence="1" id="KW-0862">Zinc</keyword>
<comment type="caution">
    <text evidence="3">The sequence shown here is derived from an EMBL/GenBank/DDBJ whole genome shotgun (WGS) entry which is preliminary data.</text>
</comment>
<dbReference type="Proteomes" id="UP000018001">
    <property type="component" value="Unassembled WGS sequence"/>
</dbReference>
<protein>
    <recommendedName>
        <fullName evidence="2">C2H2-type domain-containing protein</fullName>
    </recommendedName>
</protein>
<dbReference type="Gene3D" id="3.30.160.60">
    <property type="entry name" value="Classic Zinc Finger"/>
    <property type="match status" value="1"/>
</dbReference>
<feature type="domain" description="C2H2-type" evidence="2">
    <location>
        <begin position="59"/>
        <end position="88"/>
    </location>
</feature>
<organism evidence="3 4">
    <name type="scientific">Byssochlamys spectabilis (strain No. 5 / NBRC 109023)</name>
    <name type="common">Paecilomyces variotii</name>
    <dbReference type="NCBI Taxonomy" id="1356009"/>
    <lineage>
        <taxon>Eukaryota</taxon>
        <taxon>Fungi</taxon>
        <taxon>Dikarya</taxon>
        <taxon>Ascomycota</taxon>
        <taxon>Pezizomycotina</taxon>
        <taxon>Eurotiomycetes</taxon>
        <taxon>Eurotiomycetidae</taxon>
        <taxon>Eurotiales</taxon>
        <taxon>Thermoascaceae</taxon>
        <taxon>Paecilomyces</taxon>
    </lineage>
</organism>
<accession>V5FWL8</accession>
<dbReference type="PROSITE" id="PS00028">
    <property type="entry name" value="ZINC_FINGER_C2H2_1"/>
    <property type="match status" value="1"/>
</dbReference>
<keyword evidence="4" id="KW-1185">Reference proteome</keyword>
<dbReference type="InParanoid" id="V5FWL8"/>
<dbReference type="PROSITE" id="PS50157">
    <property type="entry name" value="ZINC_FINGER_C2H2_2"/>
    <property type="match status" value="1"/>
</dbReference>
<evidence type="ECO:0000313" key="3">
    <source>
        <dbReference type="EMBL" id="GAD93012.1"/>
    </source>
</evidence>
<keyword evidence="1" id="KW-0863">Zinc-finger</keyword>
<dbReference type="AlphaFoldDB" id="V5FWL8"/>
<reference evidence="4" key="1">
    <citation type="journal article" date="2014" name="Genome Announc.">
        <title>Draft genome sequence of the formaldehyde-resistant fungus Byssochlamys spectabilis No. 5 (anamorph Paecilomyces variotii No. 5) (NBRC109023).</title>
        <authorList>
            <person name="Oka T."/>
            <person name="Ekino K."/>
            <person name="Fukuda K."/>
            <person name="Nomura Y."/>
        </authorList>
    </citation>
    <scope>NUCLEOTIDE SEQUENCE [LARGE SCALE GENOMIC DNA]</scope>
    <source>
        <strain evidence="4">No. 5 / NBRC 109023</strain>
    </source>
</reference>
<dbReference type="EMBL" id="BAUL01000041">
    <property type="protein sequence ID" value="GAD93012.1"/>
    <property type="molecule type" value="Genomic_DNA"/>
</dbReference>
<dbReference type="HOGENOM" id="CLU_839303_0_0_1"/>
<proteinExistence type="predicted"/>
<dbReference type="InterPro" id="IPR038883">
    <property type="entry name" value="AN11006-like"/>
</dbReference>
<dbReference type="SMART" id="SM00355">
    <property type="entry name" value="ZnF_C2H2"/>
    <property type="match status" value="2"/>
</dbReference>
<dbReference type="PANTHER" id="PTHR42085">
    <property type="entry name" value="F-BOX DOMAIN-CONTAINING PROTEIN"/>
    <property type="match status" value="1"/>
</dbReference>
<dbReference type="PANTHER" id="PTHR42085:SF8">
    <property type="entry name" value="F-BOX DOMAIN-CONTAINING PROTEIN"/>
    <property type="match status" value="1"/>
</dbReference>
<gene>
    <name evidence="3" type="ORF">PVAR5_1612</name>
</gene>
<dbReference type="GO" id="GO:0008270">
    <property type="term" value="F:zinc ion binding"/>
    <property type="evidence" value="ECO:0007669"/>
    <property type="project" value="UniProtKB-KW"/>
</dbReference>
<dbReference type="OrthoDB" id="4496684at2759"/>
<name>V5FWL8_BYSSN</name>
<evidence type="ECO:0000313" key="4">
    <source>
        <dbReference type="Proteomes" id="UP000018001"/>
    </source>
</evidence>
<evidence type="ECO:0000256" key="1">
    <source>
        <dbReference type="PROSITE-ProRule" id="PRU00042"/>
    </source>
</evidence>
<sequence length="304" mass="35799">MSDKRVKCPFCEYSTSTEDALHAHLGEYTGTYRIHADGVHDVLLIQEMIHPGFKYWCQYRCLSCSKIFNSRRRYIDHVSTLSHYGRYGSIESSSWSDTGIEFDENWPLPFHRKKVSILKKTGVFPFLSLPYDIRYIIYKWLQYDPCWNALSLLAVNRQIYDEARRIFYAFNSFRFARKDDIPIFLIAIGQKNAELLRSLQWQKDGTYEERVAIVRSCVAGLERSSKWPEETANIWNDDGMYKKFLTGLDLSQFVPFRPLRLDAKDIPGKEQYRRRYKLEFSFGQVCRRSGPFARDGVALFELYG</sequence>
<dbReference type="InterPro" id="IPR013087">
    <property type="entry name" value="Znf_C2H2_type"/>
</dbReference>
<dbReference type="eggNOG" id="ENOG502T543">
    <property type="taxonomic scope" value="Eukaryota"/>
</dbReference>